<dbReference type="Pfam" id="PF01782">
    <property type="entry name" value="RimM"/>
    <property type="match status" value="1"/>
</dbReference>
<dbReference type="GO" id="GO:0005737">
    <property type="term" value="C:cytoplasm"/>
    <property type="evidence" value="ECO:0007669"/>
    <property type="project" value="UniProtKB-SubCell"/>
</dbReference>
<name>A0A550J6Y0_9BACT</name>
<evidence type="ECO:0000256" key="2">
    <source>
        <dbReference type="ARBA" id="ARBA00022517"/>
    </source>
</evidence>
<dbReference type="InterPro" id="IPR002676">
    <property type="entry name" value="RimM_N"/>
</dbReference>
<keyword evidence="9" id="KW-1185">Reference proteome</keyword>
<dbReference type="InterPro" id="IPR056792">
    <property type="entry name" value="PRC_RimM"/>
</dbReference>
<dbReference type="GO" id="GO:0042274">
    <property type="term" value="P:ribosomal small subunit biogenesis"/>
    <property type="evidence" value="ECO:0007669"/>
    <property type="project" value="UniProtKB-UniRule"/>
</dbReference>
<keyword evidence="2 5" id="KW-0690">Ribosome biogenesis</keyword>
<evidence type="ECO:0000259" key="6">
    <source>
        <dbReference type="Pfam" id="PF01782"/>
    </source>
</evidence>
<feature type="domain" description="RimM N-terminal" evidence="6">
    <location>
        <begin position="11"/>
        <end position="89"/>
    </location>
</feature>
<dbReference type="AlphaFoldDB" id="A0A550J6Y0"/>
<dbReference type="SUPFAM" id="SSF50346">
    <property type="entry name" value="PRC-barrel domain"/>
    <property type="match status" value="1"/>
</dbReference>
<organism evidence="8 9">
    <name type="scientific">Trichloromonas acetexigens</name>
    <dbReference type="NCBI Taxonomy" id="38815"/>
    <lineage>
        <taxon>Bacteria</taxon>
        <taxon>Pseudomonadati</taxon>
        <taxon>Thermodesulfobacteriota</taxon>
        <taxon>Desulfuromonadia</taxon>
        <taxon>Desulfuromonadales</taxon>
        <taxon>Trichloromonadaceae</taxon>
        <taxon>Trichloromonas</taxon>
    </lineage>
</organism>
<dbReference type="GO" id="GO:0005840">
    <property type="term" value="C:ribosome"/>
    <property type="evidence" value="ECO:0007669"/>
    <property type="project" value="InterPro"/>
</dbReference>
<sequence length="178" mass="19625">MTDKSSEWFAVGAIVAVHGLRGDLKVRPLTADSDALVSASRLLLVDRKGHQLPVVPLRVVAHKGNYLLRLHGMEHIDAVEGLVGREVRMLYEDLPELADDEHYWHQLQGLRVIDRQRGELGQLDDLLATGAHDLYVVNGRFGEVLIPAVGRFVLDIDLDAGVMSVDLPQGLVAEVDDL</sequence>
<comment type="domain">
    <text evidence="5">The PRC barrel domain binds ribosomal protein uS19.</text>
</comment>
<keyword evidence="4 5" id="KW-0143">Chaperone</keyword>
<dbReference type="InterPro" id="IPR011033">
    <property type="entry name" value="PRC_barrel-like_sf"/>
</dbReference>
<evidence type="ECO:0000313" key="9">
    <source>
        <dbReference type="Proteomes" id="UP000317155"/>
    </source>
</evidence>
<comment type="caution">
    <text evidence="8">The sequence shown here is derived from an EMBL/GenBank/DDBJ whole genome shotgun (WGS) entry which is preliminary data.</text>
</comment>
<dbReference type="GO" id="GO:0043022">
    <property type="term" value="F:ribosome binding"/>
    <property type="evidence" value="ECO:0007669"/>
    <property type="project" value="InterPro"/>
</dbReference>
<dbReference type="InterPro" id="IPR009000">
    <property type="entry name" value="Transl_B-barrel_sf"/>
</dbReference>
<evidence type="ECO:0000259" key="7">
    <source>
        <dbReference type="Pfam" id="PF24986"/>
    </source>
</evidence>
<keyword evidence="3 5" id="KW-0698">rRNA processing</keyword>
<dbReference type="InterPro" id="IPR036976">
    <property type="entry name" value="RimM_N_sf"/>
</dbReference>
<proteinExistence type="inferred from homology"/>
<dbReference type="EMBL" id="VJVV01000013">
    <property type="protein sequence ID" value="TRO78957.1"/>
    <property type="molecule type" value="Genomic_DNA"/>
</dbReference>
<dbReference type="InterPro" id="IPR011961">
    <property type="entry name" value="RimM"/>
</dbReference>
<evidence type="ECO:0000313" key="8">
    <source>
        <dbReference type="EMBL" id="TRO78957.1"/>
    </source>
</evidence>
<dbReference type="Proteomes" id="UP000317155">
    <property type="component" value="Unassembled WGS sequence"/>
</dbReference>
<evidence type="ECO:0000256" key="5">
    <source>
        <dbReference type="HAMAP-Rule" id="MF_00014"/>
    </source>
</evidence>
<dbReference type="PANTHER" id="PTHR33692:SF1">
    <property type="entry name" value="RIBOSOME MATURATION FACTOR RIMM"/>
    <property type="match status" value="1"/>
</dbReference>
<dbReference type="OrthoDB" id="9783509at2"/>
<dbReference type="NCBIfam" id="TIGR02273">
    <property type="entry name" value="16S_RimM"/>
    <property type="match status" value="1"/>
</dbReference>
<dbReference type="GO" id="GO:0006364">
    <property type="term" value="P:rRNA processing"/>
    <property type="evidence" value="ECO:0007669"/>
    <property type="project" value="UniProtKB-UniRule"/>
</dbReference>
<dbReference type="Gene3D" id="2.30.30.240">
    <property type="entry name" value="PRC-barrel domain"/>
    <property type="match status" value="1"/>
</dbReference>
<accession>A0A550J6Y0</accession>
<dbReference type="HAMAP" id="MF_00014">
    <property type="entry name" value="Ribosome_mat_RimM"/>
    <property type="match status" value="1"/>
</dbReference>
<comment type="function">
    <text evidence="5">An accessory protein needed during the final step in the assembly of 30S ribosomal subunit, possibly for assembly of the head region. Essential for efficient processing of 16S rRNA. May be needed both before and after RbfA during the maturation of 16S rRNA. It has affinity for free ribosomal 30S subunits but not for 70S ribosomes.</text>
</comment>
<reference evidence="8 9" key="1">
    <citation type="submission" date="2019-07" db="EMBL/GenBank/DDBJ databases">
        <title>Insights of Desulfuromonas acetexigens electromicrobiology.</title>
        <authorList>
            <person name="Katuri K."/>
            <person name="Sapireddy V."/>
            <person name="Shaw D.R."/>
            <person name="Saikaly P."/>
        </authorList>
    </citation>
    <scope>NUCLEOTIDE SEQUENCE [LARGE SCALE GENOMIC DNA]</scope>
    <source>
        <strain evidence="8 9">2873</strain>
    </source>
</reference>
<evidence type="ECO:0000256" key="3">
    <source>
        <dbReference type="ARBA" id="ARBA00022552"/>
    </source>
</evidence>
<dbReference type="PANTHER" id="PTHR33692">
    <property type="entry name" value="RIBOSOME MATURATION FACTOR RIMM"/>
    <property type="match status" value="1"/>
</dbReference>
<dbReference type="SUPFAM" id="SSF50447">
    <property type="entry name" value="Translation proteins"/>
    <property type="match status" value="1"/>
</dbReference>
<dbReference type="Gene3D" id="2.40.30.60">
    <property type="entry name" value="RimM"/>
    <property type="match status" value="1"/>
</dbReference>
<comment type="subunit">
    <text evidence="5">Binds ribosomal protein uS19.</text>
</comment>
<gene>
    <name evidence="5 8" type="primary">rimM</name>
    <name evidence="8" type="ORF">FL622_14835</name>
</gene>
<comment type="subcellular location">
    <subcellularLocation>
        <location evidence="5">Cytoplasm</location>
    </subcellularLocation>
</comment>
<evidence type="ECO:0000256" key="4">
    <source>
        <dbReference type="ARBA" id="ARBA00023186"/>
    </source>
</evidence>
<dbReference type="RefSeq" id="WP_092054314.1">
    <property type="nucleotide sequence ID" value="NZ_FOJJ01000005.1"/>
</dbReference>
<feature type="domain" description="Ribosome maturation factor RimM PRC barrel" evidence="7">
    <location>
        <begin position="104"/>
        <end position="171"/>
    </location>
</feature>
<keyword evidence="1 5" id="KW-0963">Cytoplasm</keyword>
<protein>
    <recommendedName>
        <fullName evidence="5">Ribosome maturation factor RimM</fullName>
    </recommendedName>
</protein>
<dbReference type="Pfam" id="PF24986">
    <property type="entry name" value="PRC_RimM"/>
    <property type="match status" value="1"/>
</dbReference>
<evidence type="ECO:0000256" key="1">
    <source>
        <dbReference type="ARBA" id="ARBA00022490"/>
    </source>
</evidence>
<comment type="similarity">
    <text evidence="5">Belongs to the RimM family.</text>
</comment>